<evidence type="ECO:0000313" key="2">
    <source>
        <dbReference type="EMBL" id="MBW30267.1"/>
    </source>
</evidence>
<name>A0A2M3ZNW0_9DIPT</name>
<dbReference type="AlphaFoldDB" id="A0A2M3ZNW0"/>
<organism evidence="2">
    <name type="scientific">Anopheles braziliensis</name>
    <dbReference type="NCBI Taxonomy" id="58242"/>
    <lineage>
        <taxon>Eukaryota</taxon>
        <taxon>Metazoa</taxon>
        <taxon>Ecdysozoa</taxon>
        <taxon>Arthropoda</taxon>
        <taxon>Hexapoda</taxon>
        <taxon>Insecta</taxon>
        <taxon>Pterygota</taxon>
        <taxon>Neoptera</taxon>
        <taxon>Endopterygota</taxon>
        <taxon>Diptera</taxon>
        <taxon>Nematocera</taxon>
        <taxon>Culicoidea</taxon>
        <taxon>Culicidae</taxon>
        <taxon>Anophelinae</taxon>
        <taxon>Anopheles</taxon>
    </lineage>
</organism>
<reference evidence="2" key="1">
    <citation type="submission" date="2018-01" db="EMBL/GenBank/DDBJ databases">
        <title>An insight into the sialome of Amazonian anophelines.</title>
        <authorList>
            <person name="Ribeiro J.M."/>
            <person name="Scarpassa V."/>
            <person name="Calvo E."/>
        </authorList>
    </citation>
    <scope>NUCLEOTIDE SEQUENCE</scope>
    <source>
        <tissue evidence="2">Salivary glands</tissue>
    </source>
</reference>
<accession>A0A2M3ZNW0</accession>
<feature type="region of interest" description="Disordered" evidence="1">
    <location>
        <begin position="47"/>
        <end position="70"/>
    </location>
</feature>
<sequence>MMSSSSSSLPMSLRFSGCLLGAPSTWSTPDKQKVKTQIQVERCVVKMAYHHHHHHHHHRQQQPQVNGEQV</sequence>
<feature type="compositionally biased region" description="Polar residues" evidence="1">
    <location>
        <begin position="61"/>
        <end position="70"/>
    </location>
</feature>
<proteinExistence type="predicted"/>
<evidence type="ECO:0000256" key="1">
    <source>
        <dbReference type="SAM" id="MobiDB-lite"/>
    </source>
</evidence>
<feature type="compositionally biased region" description="Basic residues" evidence="1">
    <location>
        <begin position="48"/>
        <end position="60"/>
    </location>
</feature>
<protein>
    <submittedName>
        <fullName evidence="2">Putative secreted peptide</fullName>
    </submittedName>
</protein>
<dbReference type="EMBL" id="GGFM01009516">
    <property type="protein sequence ID" value="MBW30267.1"/>
    <property type="molecule type" value="Transcribed_RNA"/>
</dbReference>